<reference evidence="2 3" key="1">
    <citation type="submission" date="2016-04" db="EMBL/GenBank/DDBJ databases">
        <title>Draft Genome Sequences of Staphylococcus capitis Strain H36, S. capitis Strain H65, S. cohnii Strain H62, S. hominis Strain H69, Mycobacterium iranicum Strain H39, Plantibacter sp. Strain H53, Pseudomonas oryzihabitans Strain H72, and Microbacterium sp. Strain H83, isolated from residential settings.</title>
        <authorList>
            <person name="Lymperopoulou D."/>
            <person name="Adams R.I."/>
            <person name="Lindow S."/>
            <person name="Coil D.A."/>
            <person name="Jospin G."/>
            <person name="Eisen J.A."/>
        </authorList>
    </citation>
    <scope>NUCLEOTIDE SEQUENCE [LARGE SCALE GENOMIC DNA]</scope>
    <source>
        <strain evidence="2 3">H39</strain>
    </source>
</reference>
<dbReference type="EMBL" id="LWCS01000037">
    <property type="protein sequence ID" value="OAN36085.1"/>
    <property type="molecule type" value="Genomic_DNA"/>
</dbReference>
<sequence>MIRTLTATSAALLAFGLSAPVAAAQGSDQTIRVMDGQIRCLISADFEGQGRPMAICGRTDGQTFQTSPKSLNLVAVQGTGEMFYEAGSITPPPDSDVVLGPGQTYKVNGWTVRTEELRTLIYYDIGRHGISVKPVEAMAIWI</sequence>
<dbReference type="AlphaFoldDB" id="A0A178LS95"/>
<keyword evidence="1" id="KW-0732">Signal</keyword>
<dbReference type="RefSeq" id="WP_064283432.1">
    <property type="nucleotide sequence ID" value="NZ_LWCS01000037.1"/>
</dbReference>
<feature type="chain" id="PRO_5039492722" evidence="1">
    <location>
        <begin position="24"/>
        <end position="142"/>
    </location>
</feature>
<dbReference type="STRING" id="912594.AWC12_28420"/>
<accession>A0A178LS95</accession>
<protein>
    <submittedName>
        <fullName evidence="2">Uncharacterized protein</fullName>
    </submittedName>
</protein>
<dbReference type="OrthoDB" id="4774507at2"/>
<proteinExistence type="predicted"/>
<organism evidence="2 3">
    <name type="scientific">Mycolicibacterium iranicum</name>
    <name type="common">Mycobacterium iranicum</name>
    <dbReference type="NCBI Taxonomy" id="912594"/>
    <lineage>
        <taxon>Bacteria</taxon>
        <taxon>Bacillati</taxon>
        <taxon>Actinomycetota</taxon>
        <taxon>Actinomycetes</taxon>
        <taxon>Mycobacteriales</taxon>
        <taxon>Mycobacteriaceae</taxon>
        <taxon>Mycolicibacterium</taxon>
    </lineage>
</organism>
<evidence type="ECO:0000313" key="3">
    <source>
        <dbReference type="Proteomes" id="UP000078396"/>
    </source>
</evidence>
<feature type="signal peptide" evidence="1">
    <location>
        <begin position="1"/>
        <end position="23"/>
    </location>
</feature>
<evidence type="ECO:0000313" key="2">
    <source>
        <dbReference type="EMBL" id="OAN36085.1"/>
    </source>
</evidence>
<dbReference type="Proteomes" id="UP000078396">
    <property type="component" value="Unassembled WGS sequence"/>
</dbReference>
<gene>
    <name evidence="2" type="ORF">A4X20_25605</name>
</gene>
<evidence type="ECO:0000256" key="1">
    <source>
        <dbReference type="SAM" id="SignalP"/>
    </source>
</evidence>
<name>A0A178LS95_MYCIR</name>
<comment type="caution">
    <text evidence="2">The sequence shown here is derived from an EMBL/GenBank/DDBJ whole genome shotgun (WGS) entry which is preliminary data.</text>
</comment>